<reference evidence="1 2" key="1">
    <citation type="submission" date="2023-08" db="EMBL/GenBank/DDBJ databases">
        <title>A Necator americanus chromosomal reference genome.</title>
        <authorList>
            <person name="Ilik V."/>
            <person name="Petrzelkova K.J."/>
            <person name="Pardy F."/>
            <person name="Fuh T."/>
            <person name="Niatou-Singa F.S."/>
            <person name="Gouil Q."/>
            <person name="Baker L."/>
            <person name="Ritchie M.E."/>
            <person name="Jex A.R."/>
            <person name="Gazzola D."/>
            <person name="Li H."/>
            <person name="Toshio Fujiwara R."/>
            <person name="Zhan B."/>
            <person name="Aroian R.V."/>
            <person name="Pafco B."/>
            <person name="Schwarz E.M."/>
        </authorList>
    </citation>
    <scope>NUCLEOTIDE SEQUENCE [LARGE SCALE GENOMIC DNA]</scope>
    <source>
        <strain evidence="1 2">Aroian</strain>
        <tissue evidence="1">Whole animal</tissue>
    </source>
</reference>
<keyword evidence="2" id="KW-1185">Reference proteome</keyword>
<organism evidence="1 2">
    <name type="scientific">Necator americanus</name>
    <name type="common">Human hookworm</name>
    <dbReference type="NCBI Taxonomy" id="51031"/>
    <lineage>
        <taxon>Eukaryota</taxon>
        <taxon>Metazoa</taxon>
        <taxon>Ecdysozoa</taxon>
        <taxon>Nematoda</taxon>
        <taxon>Chromadorea</taxon>
        <taxon>Rhabditida</taxon>
        <taxon>Rhabditina</taxon>
        <taxon>Rhabditomorpha</taxon>
        <taxon>Strongyloidea</taxon>
        <taxon>Ancylostomatidae</taxon>
        <taxon>Bunostominae</taxon>
        <taxon>Necator</taxon>
    </lineage>
</organism>
<dbReference type="EMBL" id="JAVFWL010000006">
    <property type="protein sequence ID" value="KAK6763060.1"/>
    <property type="molecule type" value="Genomic_DNA"/>
</dbReference>
<evidence type="ECO:0000313" key="1">
    <source>
        <dbReference type="EMBL" id="KAK6763060.1"/>
    </source>
</evidence>
<gene>
    <name evidence="1" type="primary">Necator_chrX.g23840</name>
    <name evidence="1" type="ORF">RB195_023675</name>
</gene>
<protein>
    <submittedName>
        <fullName evidence="1">Uncharacterized protein</fullName>
    </submittedName>
</protein>
<proteinExistence type="predicted"/>
<dbReference type="Proteomes" id="UP001303046">
    <property type="component" value="Unassembled WGS sequence"/>
</dbReference>
<evidence type="ECO:0000313" key="2">
    <source>
        <dbReference type="Proteomes" id="UP001303046"/>
    </source>
</evidence>
<accession>A0ABR1EKB6</accession>
<comment type="caution">
    <text evidence="1">The sequence shown here is derived from an EMBL/GenBank/DDBJ whole genome shotgun (WGS) entry which is preliminary data.</text>
</comment>
<sequence length="85" mass="10386">MNPSWTRFMRSWRKRSEKSFYKFVVGDFKAKLGKPTEEEEYYEPVLSVPQSRARQTWIEFRRPPRNCWKEGLRGFIRMHRTLSGL</sequence>
<name>A0ABR1EKB6_NECAM</name>